<gene>
    <name evidence="3" type="ORF">DXC81_02735</name>
</gene>
<evidence type="ECO:0000313" key="3">
    <source>
        <dbReference type="EMBL" id="RGL11714.1"/>
    </source>
</evidence>
<evidence type="ECO:0000313" key="4">
    <source>
        <dbReference type="Proteomes" id="UP000260943"/>
    </source>
</evidence>
<name>A0A3E4QY06_9ACTN</name>
<dbReference type="SUPFAM" id="SSF51735">
    <property type="entry name" value="NAD(P)-binding Rossmann-fold domains"/>
    <property type="match status" value="1"/>
</dbReference>
<accession>A0A3E4QY06</accession>
<dbReference type="RefSeq" id="WP_117679061.1">
    <property type="nucleotide sequence ID" value="NZ_QSRJ01000002.1"/>
</dbReference>
<dbReference type="InterPro" id="IPR000683">
    <property type="entry name" value="Gfo/Idh/MocA-like_OxRdtase_N"/>
</dbReference>
<protein>
    <submittedName>
        <fullName evidence="3">Gfo/Idh/MocA family oxidoreductase</fullName>
    </submittedName>
</protein>
<dbReference type="Proteomes" id="UP000260943">
    <property type="component" value="Unassembled WGS sequence"/>
</dbReference>
<dbReference type="AlphaFoldDB" id="A0A3E4QY06"/>
<dbReference type="SUPFAM" id="SSF55347">
    <property type="entry name" value="Glyceraldehyde-3-phosphate dehydrogenase-like, C-terminal domain"/>
    <property type="match status" value="1"/>
</dbReference>
<reference evidence="3 4" key="1">
    <citation type="submission" date="2018-08" db="EMBL/GenBank/DDBJ databases">
        <title>A genome reference for cultivated species of the human gut microbiota.</title>
        <authorList>
            <person name="Zou Y."/>
            <person name="Xue W."/>
            <person name="Luo G."/>
        </authorList>
    </citation>
    <scope>NUCLEOTIDE SEQUENCE [LARGE SCALE GENOMIC DNA]</scope>
    <source>
        <strain evidence="3 4">TF08-14</strain>
    </source>
</reference>
<dbReference type="InterPro" id="IPR036291">
    <property type="entry name" value="NAD(P)-bd_dom_sf"/>
</dbReference>
<organism evidence="3 4">
    <name type="scientific">Collinsella tanakaei</name>
    <dbReference type="NCBI Taxonomy" id="626935"/>
    <lineage>
        <taxon>Bacteria</taxon>
        <taxon>Bacillati</taxon>
        <taxon>Actinomycetota</taxon>
        <taxon>Coriobacteriia</taxon>
        <taxon>Coriobacteriales</taxon>
        <taxon>Coriobacteriaceae</taxon>
        <taxon>Collinsella</taxon>
    </lineage>
</organism>
<dbReference type="Gene3D" id="3.30.360.10">
    <property type="entry name" value="Dihydrodipicolinate Reductase, domain 2"/>
    <property type="match status" value="1"/>
</dbReference>
<sequence>MIRIATIGTSMITSSLLEVLKPNSRAVFVGTCSRDAQRAEAFTQAHGGDRGFSSVEDLAASSDVDAVYIGSPNAIHYSQALACVRAGKHVLVEKPVCANQRQAAELFDEAAKHNVVALEAMRPLHDPALCQIRDALPRLGTIRRTTLRFGKYSSRYTDVLAGRRTNIFDCAMASGALMDIGVYCVEPLVALFGKPQTVQCASALLDDDTRGITGGAIDGAGVICASYPGHIATLHYSKITSDLAENQIEGELGTLTFSGVSIPSNARIDLRETKAADSVGYSSTSTTASALELPSCPNTMAYELDDFIDAVLATQAGAHAADAPAGWLGSVGDLQTISLESLEIMDAARRQAGVVFPSDKQDQ</sequence>
<dbReference type="PANTHER" id="PTHR43054:SF1">
    <property type="entry name" value="SCYLLO-INOSITOL 2-DEHYDROGENASE (NADP(+)) IOLU"/>
    <property type="match status" value="1"/>
</dbReference>
<feature type="domain" description="Gfo/Idh/MocA-like oxidoreductase N-terminal" evidence="1">
    <location>
        <begin position="2"/>
        <end position="117"/>
    </location>
</feature>
<evidence type="ECO:0000259" key="2">
    <source>
        <dbReference type="Pfam" id="PF22725"/>
    </source>
</evidence>
<dbReference type="Pfam" id="PF01408">
    <property type="entry name" value="GFO_IDH_MocA"/>
    <property type="match status" value="1"/>
</dbReference>
<feature type="domain" description="GFO/IDH/MocA-like oxidoreductase" evidence="2">
    <location>
        <begin position="138"/>
        <end position="255"/>
    </location>
</feature>
<evidence type="ECO:0000259" key="1">
    <source>
        <dbReference type="Pfam" id="PF01408"/>
    </source>
</evidence>
<comment type="caution">
    <text evidence="3">The sequence shown here is derived from an EMBL/GenBank/DDBJ whole genome shotgun (WGS) entry which is preliminary data.</text>
</comment>
<dbReference type="GO" id="GO:0000166">
    <property type="term" value="F:nucleotide binding"/>
    <property type="evidence" value="ECO:0007669"/>
    <property type="project" value="InterPro"/>
</dbReference>
<proteinExistence type="predicted"/>
<dbReference type="Pfam" id="PF22725">
    <property type="entry name" value="GFO_IDH_MocA_C3"/>
    <property type="match status" value="1"/>
</dbReference>
<dbReference type="EMBL" id="QSRJ01000002">
    <property type="protein sequence ID" value="RGL11714.1"/>
    <property type="molecule type" value="Genomic_DNA"/>
</dbReference>
<dbReference type="PANTHER" id="PTHR43054">
    <property type="match status" value="1"/>
</dbReference>
<dbReference type="Gene3D" id="3.40.50.720">
    <property type="entry name" value="NAD(P)-binding Rossmann-like Domain"/>
    <property type="match status" value="1"/>
</dbReference>
<dbReference type="InterPro" id="IPR055170">
    <property type="entry name" value="GFO_IDH_MocA-like_dom"/>
</dbReference>